<feature type="domain" description="Gfo/Idh/MocA-like oxidoreductase N-terminal" evidence="2">
    <location>
        <begin position="7"/>
        <end position="127"/>
    </location>
</feature>
<proteinExistence type="inferred from homology"/>
<feature type="domain" description="GFO/IDH/MocA-like oxidoreductase" evidence="3">
    <location>
        <begin position="140"/>
        <end position="262"/>
    </location>
</feature>
<dbReference type="GO" id="GO:0000166">
    <property type="term" value="F:nucleotide binding"/>
    <property type="evidence" value="ECO:0007669"/>
    <property type="project" value="InterPro"/>
</dbReference>
<gene>
    <name evidence="4" type="ORF">OLC1_LOCUS17977</name>
</gene>
<dbReference type="PANTHER" id="PTHR46368">
    <property type="match status" value="1"/>
</dbReference>
<accession>A0AAV1DQY5</accession>
<dbReference type="InterPro" id="IPR036291">
    <property type="entry name" value="NAD(P)-bd_dom_sf"/>
</dbReference>
<sequence>MADEAPIRFGIVGCAEIARKLARAITLASSCTVHAIASRSIEKAEQFAGKTNLAETAVKVYGSYDELLDDPDVDAVYMPLPTSLHLKWAVLAAEKKKHLLLEKPTALDVVELDKILKACEDNGVQFMDASMWYHHPRTAKMKELLSDPHIFGQIKVIHTSASFLAGPEFLENDIRVKPDLDALGALGDVGWYCVGSILWAMDLKLPTTVTAVPKVARNPAGVIMSCSATLNWEEETLATFYCSFLADYTQDITVCASKGTLRVQDFVLPYEGTTAAFSFTTGAKFVDLHIGWNVKPQEVQVINEPPQEVLMVEEFARLVKNIKSSNCKPESKWPQKSRMTQLVLDAVKQSIDLGFKPVHL</sequence>
<keyword evidence="5" id="KW-1185">Reference proteome</keyword>
<name>A0AAV1DQY5_OLDCO</name>
<evidence type="ECO:0000259" key="2">
    <source>
        <dbReference type="Pfam" id="PF01408"/>
    </source>
</evidence>
<dbReference type="AlphaFoldDB" id="A0AAV1DQY5"/>
<dbReference type="SUPFAM" id="SSF51735">
    <property type="entry name" value="NAD(P)-binding Rossmann-fold domains"/>
    <property type="match status" value="1"/>
</dbReference>
<dbReference type="SUPFAM" id="SSF55347">
    <property type="entry name" value="Glyceraldehyde-3-phosphate dehydrogenase-like, C-terminal domain"/>
    <property type="match status" value="1"/>
</dbReference>
<dbReference type="Gene3D" id="3.40.50.720">
    <property type="entry name" value="NAD(P)-binding Rossmann-like Domain"/>
    <property type="match status" value="1"/>
</dbReference>
<comment type="similarity">
    <text evidence="1">Belongs to the Gfo/Idh/MocA family.</text>
</comment>
<dbReference type="PANTHER" id="PTHR46368:SF7">
    <property type="entry name" value="GFO_IDH_MOCA-LIKE OXIDOREDUCTASE N-TERMINAL DOMAIN-CONTAINING PROTEIN"/>
    <property type="match status" value="1"/>
</dbReference>
<dbReference type="Proteomes" id="UP001161247">
    <property type="component" value="Chromosome 6"/>
</dbReference>
<organism evidence="4 5">
    <name type="scientific">Oldenlandia corymbosa var. corymbosa</name>
    <dbReference type="NCBI Taxonomy" id="529605"/>
    <lineage>
        <taxon>Eukaryota</taxon>
        <taxon>Viridiplantae</taxon>
        <taxon>Streptophyta</taxon>
        <taxon>Embryophyta</taxon>
        <taxon>Tracheophyta</taxon>
        <taxon>Spermatophyta</taxon>
        <taxon>Magnoliopsida</taxon>
        <taxon>eudicotyledons</taxon>
        <taxon>Gunneridae</taxon>
        <taxon>Pentapetalae</taxon>
        <taxon>asterids</taxon>
        <taxon>lamiids</taxon>
        <taxon>Gentianales</taxon>
        <taxon>Rubiaceae</taxon>
        <taxon>Rubioideae</taxon>
        <taxon>Spermacoceae</taxon>
        <taxon>Hedyotis-Oldenlandia complex</taxon>
        <taxon>Oldenlandia</taxon>
    </lineage>
</organism>
<dbReference type="Gene3D" id="3.30.360.10">
    <property type="entry name" value="Dihydrodipicolinate Reductase, domain 2"/>
    <property type="match status" value="1"/>
</dbReference>
<evidence type="ECO:0000256" key="1">
    <source>
        <dbReference type="ARBA" id="ARBA00010928"/>
    </source>
</evidence>
<dbReference type="EMBL" id="OX459123">
    <property type="protein sequence ID" value="CAI9110288.1"/>
    <property type="molecule type" value="Genomic_DNA"/>
</dbReference>
<dbReference type="Pfam" id="PF22725">
    <property type="entry name" value="GFO_IDH_MocA_C3"/>
    <property type="match status" value="1"/>
</dbReference>
<dbReference type="InterPro" id="IPR000683">
    <property type="entry name" value="Gfo/Idh/MocA-like_OxRdtase_N"/>
</dbReference>
<reference evidence="4" key="1">
    <citation type="submission" date="2023-03" db="EMBL/GenBank/DDBJ databases">
        <authorList>
            <person name="Julca I."/>
        </authorList>
    </citation>
    <scope>NUCLEOTIDE SEQUENCE</scope>
</reference>
<evidence type="ECO:0000313" key="5">
    <source>
        <dbReference type="Proteomes" id="UP001161247"/>
    </source>
</evidence>
<protein>
    <submittedName>
        <fullName evidence="4">OLC1v1010286C1</fullName>
    </submittedName>
</protein>
<evidence type="ECO:0000313" key="4">
    <source>
        <dbReference type="EMBL" id="CAI9110288.1"/>
    </source>
</evidence>
<evidence type="ECO:0000259" key="3">
    <source>
        <dbReference type="Pfam" id="PF22725"/>
    </source>
</evidence>
<dbReference type="Pfam" id="PF01408">
    <property type="entry name" value="GFO_IDH_MocA"/>
    <property type="match status" value="1"/>
</dbReference>
<dbReference type="InterPro" id="IPR055170">
    <property type="entry name" value="GFO_IDH_MocA-like_dom"/>
</dbReference>